<dbReference type="AlphaFoldDB" id="A0A2W5TJ82"/>
<feature type="transmembrane region" description="Helical" evidence="4">
    <location>
        <begin position="247"/>
        <end position="268"/>
    </location>
</feature>
<comment type="caution">
    <text evidence="6">The sequence shown here is derived from an EMBL/GenBank/DDBJ whole genome shotgun (WGS) entry which is preliminary data.</text>
</comment>
<keyword evidence="4" id="KW-0812">Transmembrane</keyword>
<keyword evidence="4" id="KW-1133">Transmembrane helix</keyword>
<feature type="signal peptide" evidence="5">
    <location>
        <begin position="1"/>
        <end position="16"/>
    </location>
</feature>
<sequence length="285" mass="31223">MRVFALLALLVPLVGAAQIVPRSAAIEKAQQQVDDGDFEDAVKTVERGIEAPELTDDQLAELYRLMGLSHLYLGNEDKARDAFEKLLQARPDYELPRSAPAKTRALYTRIKDDIRKRRVRPVTLTLVPVGEVPGNAAVVVDARIEDLALGAKSKLFYRRGGAQSFSSVDFSRSKANRTDFTATVPAFELPTEDQSYEVEYYVEVADAAQRRLAGRGDAYNPLRFRVLARKVSEGPVAEAVPAYKSPWLWLGIGLGVAAITTGAVVLATSNQTATLPVRIQIEGQP</sequence>
<dbReference type="InterPro" id="IPR011990">
    <property type="entry name" value="TPR-like_helical_dom_sf"/>
</dbReference>
<proteinExistence type="predicted"/>
<protein>
    <submittedName>
        <fullName evidence="6">Uncharacterized protein</fullName>
    </submittedName>
</protein>
<gene>
    <name evidence="6" type="ORF">DI536_11020</name>
</gene>
<evidence type="ECO:0000313" key="6">
    <source>
        <dbReference type="EMBL" id="PZR13857.1"/>
    </source>
</evidence>
<dbReference type="EMBL" id="QFQP01000008">
    <property type="protein sequence ID" value="PZR13857.1"/>
    <property type="molecule type" value="Genomic_DNA"/>
</dbReference>
<name>A0A2W5TJ82_9BACT</name>
<evidence type="ECO:0000256" key="2">
    <source>
        <dbReference type="ARBA" id="ARBA00022803"/>
    </source>
</evidence>
<feature type="repeat" description="TPR" evidence="3">
    <location>
        <begin position="60"/>
        <end position="93"/>
    </location>
</feature>
<dbReference type="SUPFAM" id="SSF48452">
    <property type="entry name" value="TPR-like"/>
    <property type="match status" value="1"/>
</dbReference>
<keyword evidence="5" id="KW-0732">Signal</keyword>
<reference evidence="6 7" key="1">
    <citation type="submission" date="2017-08" db="EMBL/GenBank/DDBJ databases">
        <title>Infants hospitalized years apart are colonized by the same room-sourced microbial strains.</title>
        <authorList>
            <person name="Brooks B."/>
            <person name="Olm M.R."/>
            <person name="Firek B.A."/>
            <person name="Baker R."/>
            <person name="Thomas B.C."/>
            <person name="Morowitz M.J."/>
            <person name="Banfield J.F."/>
        </authorList>
    </citation>
    <scope>NUCLEOTIDE SEQUENCE [LARGE SCALE GENOMIC DNA]</scope>
    <source>
        <strain evidence="6">S2_003_000_R2_14</strain>
    </source>
</reference>
<evidence type="ECO:0000256" key="4">
    <source>
        <dbReference type="SAM" id="Phobius"/>
    </source>
</evidence>
<accession>A0A2W5TJ82</accession>
<feature type="chain" id="PRO_5016018895" evidence="5">
    <location>
        <begin position="17"/>
        <end position="285"/>
    </location>
</feature>
<evidence type="ECO:0000256" key="1">
    <source>
        <dbReference type="ARBA" id="ARBA00022737"/>
    </source>
</evidence>
<evidence type="ECO:0000313" key="7">
    <source>
        <dbReference type="Proteomes" id="UP000249061"/>
    </source>
</evidence>
<keyword evidence="1" id="KW-0677">Repeat</keyword>
<keyword evidence="4" id="KW-0472">Membrane</keyword>
<evidence type="ECO:0000256" key="5">
    <source>
        <dbReference type="SAM" id="SignalP"/>
    </source>
</evidence>
<organism evidence="6 7">
    <name type="scientific">Archangium gephyra</name>
    <dbReference type="NCBI Taxonomy" id="48"/>
    <lineage>
        <taxon>Bacteria</taxon>
        <taxon>Pseudomonadati</taxon>
        <taxon>Myxococcota</taxon>
        <taxon>Myxococcia</taxon>
        <taxon>Myxococcales</taxon>
        <taxon>Cystobacterineae</taxon>
        <taxon>Archangiaceae</taxon>
        <taxon>Archangium</taxon>
    </lineage>
</organism>
<dbReference type="InterPro" id="IPR019734">
    <property type="entry name" value="TPR_rpt"/>
</dbReference>
<dbReference type="Proteomes" id="UP000249061">
    <property type="component" value="Unassembled WGS sequence"/>
</dbReference>
<dbReference type="InterPro" id="IPR013105">
    <property type="entry name" value="TPR_2"/>
</dbReference>
<keyword evidence="2 3" id="KW-0802">TPR repeat</keyword>
<dbReference type="PROSITE" id="PS50005">
    <property type="entry name" value="TPR"/>
    <property type="match status" value="1"/>
</dbReference>
<evidence type="ECO:0000256" key="3">
    <source>
        <dbReference type="PROSITE-ProRule" id="PRU00339"/>
    </source>
</evidence>
<dbReference type="Gene3D" id="1.25.40.10">
    <property type="entry name" value="Tetratricopeptide repeat domain"/>
    <property type="match status" value="1"/>
</dbReference>
<dbReference type="Pfam" id="PF07719">
    <property type="entry name" value="TPR_2"/>
    <property type="match status" value="1"/>
</dbReference>
<dbReference type="SMART" id="SM00028">
    <property type="entry name" value="TPR"/>
    <property type="match status" value="1"/>
</dbReference>